<dbReference type="Proteomes" id="UP000623842">
    <property type="component" value="Unassembled WGS sequence"/>
</dbReference>
<evidence type="ECO:0000259" key="4">
    <source>
        <dbReference type="PROSITE" id="PS51755"/>
    </source>
</evidence>
<comment type="caution">
    <text evidence="5">The sequence shown here is derived from an EMBL/GenBank/DDBJ whole genome shotgun (WGS) entry which is preliminary data.</text>
</comment>
<dbReference type="CDD" id="cd00383">
    <property type="entry name" value="trans_reg_C"/>
    <property type="match status" value="1"/>
</dbReference>
<feature type="transmembrane region" description="Helical" evidence="3">
    <location>
        <begin position="139"/>
        <end position="157"/>
    </location>
</feature>
<dbReference type="PANTHER" id="PTHR36842:SF1">
    <property type="entry name" value="PROTEIN TOLB"/>
    <property type="match status" value="1"/>
</dbReference>
<dbReference type="GO" id="GO:0006355">
    <property type="term" value="P:regulation of DNA-templated transcription"/>
    <property type="evidence" value="ECO:0007669"/>
    <property type="project" value="InterPro"/>
</dbReference>
<dbReference type="PROSITE" id="PS51755">
    <property type="entry name" value="OMPR_PHOB"/>
    <property type="match status" value="1"/>
</dbReference>
<dbReference type="InterPro" id="IPR011042">
    <property type="entry name" value="6-blade_b-propeller_TolB-like"/>
</dbReference>
<dbReference type="Gene3D" id="1.10.10.10">
    <property type="entry name" value="Winged helix-like DNA-binding domain superfamily/Winged helix DNA-binding domain"/>
    <property type="match status" value="1"/>
</dbReference>
<reference evidence="5" key="1">
    <citation type="journal article" date="2014" name="Int. J. Syst. Evol. Microbiol.">
        <title>Complete genome sequence of Corynebacterium casei LMG S-19264T (=DSM 44701T), isolated from a smear-ripened cheese.</title>
        <authorList>
            <consortium name="US DOE Joint Genome Institute (JGI-PGF)"/>
            <person name="Walter F."/>
            <person name="Albersmeier A."/>
            <person name="Kalinowski J."/>
            <person name="Ruckert C."/>
        </authorList>
    </citation>
    <scope>NUCLEOTIDE SEQUENCE</scope>
    <source>
        <strain evidence="5">KCTC 42731</strain>
    </source>
</reference>
<dbReference type="Gene3D" id="2.120.10.30">
    <property type="entry name" value="TolB, C-terminal domain"/>
    <property type="match status" value="1"/>
</dbReference>
<evidence type="ECO:0000313" key="5">
    <source>
        <dbReference type="EMBL" id="GHG04320.1"/>
    </source>
</evidence>
<dbReference type="GO" id="GO:0003677">
    <property type="term" value="F:DNA binding"/>
    <property type="evidence" value="ECO:0007669"/>
    <property type="project" value="UniProtKB-UniRule"/>
</dbReference>
<dbReference type="Pfam" id="PF00486">
    <property type="entry name" value="Trans_reg_C"/>
    <property type="match status" value="1"/>
</dbReference>
<gene>
    <name evidence="5" type="ORF">GCM10017161_37310</name>
</gene>
<feature type="DNA-binding region" description="OmpR/PhoB-type" evidence="2">
    <location>
        <begin position="1"/>
        <end position="97"/>
    </location>
</feature>
<dbReference type="SUPFAM" id="SSF82171">
    <property type="entry name" value="DPP6 N-terminal domain-like"/>
    <property type="match status" value="2"/>
</dbReference>
<feature type="domain" description="OmpR/PhoB-type" evidence="4">
    <location>
        <begin position="1"/>
        <end position="97"/>
    </location>
</feature>
<keyword evidence="3" id="KW-0472">Membrane</keyword>
<keyword evidence="3" id="KW-1133">Transmembrane helix</keyword>
<proteinExistence type="predicted"/>
<evidence type="ECO:0000313" key="6">
    <source>
        <dbReference type="Proteomes" id="UP000623842"/>
    </source>
</evidence>
<dbReference type="EMBL" id="BNCK01000010">
    <property type="protein sequence ID" value="GHG04320.1"/>
    <property type="molecule type" value="Genomic_DNA"/>
</dbReference>
<dbReference type="PANTHER" id="PTHR36842">
    <property type="entry name" value="PROTEIN TOLB HOMOLOG"/>
    <property type="match status" value="1"/>
</dbReference>
<evidence type="ECO:0000256" key="1">
    <source>
        <dbReference type="ARBA" id="ARBA00023125"/>
    </source>
</evidence>
<accession>A0A919EP41</accession>
<protein>
    <recommendedName>
        <fullName evidence="4">OmpR/PhoB-type domain-containing protein</fullName>
    </recommendedName>
</protein>
<dbReference type="SMART" id="SM00862">
    <property type="entry name" value="Trans_reg_C"/>
    <property type="match status" value="1"/>
</dbReference>
<evidence type="ECO:0000256" key="3">
    <source>
        <dbReference type="SAM" id="Phobius"/>
    </source>
</evidence>
<dbReference type="RefSeq" id="WP_189773817.1">
    <property type="nucleotide sequence ID" value="NZ_BNCK01000010.1"/>
</dbReference>
<keyword evidence="3" id="KW-0812">Transmembrane</keyword>
<dbReference type="InterPro" id="IPR016032">
    <property type="entry name" value="Sig_transdc_resp-reg_C-effctor"/>
</dbReference>
<organism evidence="5 6">
    <name type="scientific">Thalassotalea marina</name>
    <dbReference type="NCBI Taxonomy" id="1673741"/>
    <lineage>
        <taxon>Bacteria</taxon>
        <taxon>Pseudomonadati</taxon>
        <taxon>Pseudomonadota</taxon>
        <taxon>Gammaproteobacteria</taxon>
        <taxon>Alteromonadales</taxon>
        <taxon>Colwelliaceae</taxon>
        <taxon>Thalassotalea</taxon>
    </lineage>
</organism>
<dbReference type="GO" id="GO:0000160">
    <property type="term" value="P:phosphorelay signal transduction system"/>
    <property type="evidence" value="ECO:0007669"/>
    <property type="project" value="InterPro"/>
</dbReference>
<keyword evidence="1 2" id="KW-0238">DNA-binding</keyword>
<dbReference type="InterPro" id="IPR001867">
    <property type="entry name" value="OmpR/PhoB-type_DNA-bd"/>
</dbReference>
<reference evidence="5" key="2">
    <citation type="submission" date="2020-09" db="EMBL/GenBank/DDBJ databases">
        <authorList>
            <person name="Sun Q."/>
            <person name="Kim S."/>
        </authorList>
    </citation>
    <scope>NUCLEOTIDE SEQUENCE</scope>
    <source>
        <strain evidence="5">KCTC 42731</strain>
    </source>
</reference>
<keyword evidence="6" id="KW-1185">Reference proteome</keyword>
<dbReference type="SUPFAM" id="SSF46894">
    <property type="entry name" value="C-terminal effector domain of the bipartite response regulators"/>
    <property type="match status" value="1"/>
</dbReference>
<name>A0A919EP41_9GAMM</name>
<dbReference type="AlphaFoldDB" id="A0A919EP41"/>
<evidence type="ECO:0000256" key="2">
    <source>
        <dbReference type="PROSITE-ProRule" id="PRU01091"/>
    </source>
</evidence>
<sequence>MKKFGDYVFDEQQIRLLHQGQEINAEPKVLELLALFINQPDNIISRQDILDAIWPNSLVTDNAINKLIANLRKLLGDEVKNPRYIQTIPKRGYRLIPEVVPYTDSTVNLSPKAELNIEQNTQVKAAELAEPTNKSHQTLKVFAFLFVLLVIVIWQMFNSKEQANKSYYSIPLTRAHGAEQSAHIHPDKVTLYYLKQQSGSAQSQLWKKDIKRGQTQQIDTGQYNIQQIIGLDIDDSTQTTQLLFLAQLSEQCAVYRATLKDTTIENTVDKLFDCSNKRIKDMAYHAKRQIIYYAAQPKNLWPNQIYAYDLISKKHQLVTQVEPQGWGHHSLDISPDGNKLLIMSTKSDHKTQLLSLNLNNNTIAEGIKFDYPVVEAIWHHDSEQIYYFGPAPTEKIIKSDFDGQNATTVINVSENLASKMTLFPDGEHIVFSTEQKNWSNRWLSSEQQLTSIINNSRVNDTTPALFHHQAKYFFVSARSGHQQIYLASERDKQAKIATQFNQTLSINHVSLSHDDTKVLINIENKVYLVPVSRLSPASPVLEFKESELIYTSKSPIIATDWLGQNAIAITAVENGTPKLIAIDESSRKVNPMGNRWAYGLSDATEQNVIYLIEQESHLLYRATLAEQDFSLYEFAQLANTTLRLPKLFFHAKIDNNVLYYGVPENNKTVLKAVSIKGNTQKERFELLDVLSYDVSNGKIMVSDIESLEGDVHRTAH</sequence>
<dbReference type="InterPro" id="IPR036388">
    <property type="entry name" value="WH-like_DNA-bd_sf"/>
</dbReference>